<sequence>MGKMVLSIIHRESARIWCRENKLISSNSRICHSPMKEVHSSLHPKIGNKDDVLWIKGGQELGIVQVHVEKYSHIFYRAKKKIIQSNSKLHYAMPPLVAVLII</sequence>
<evidence type="ECO:0000313" key="3">
    <source>
        <dbReference type="Proteomes" id="UP000002051"/>
    </source>
</evidence>
<reference evidence="2" key="3">
    <citation type="submission" date="2015-04" db="UniProtKB">
        <authorList>
            <consortium name="EnsemblPlants"/>
        </authorList>
    </citation>
    <scope>IDENTIFICATION</scope>
    <source>
        <strain evidence="2">cv. Jemalong A17</strain>
    </source>
</reference>
<dbReference type="Proteomes" id="UP000002051">
    <property type="component" value="Chromosome 8"/>
</dbReference>
<proteinExistence type="predicted"/>
<gene>
    <name evidence="1" type="ordered locus">MTR_8g080740</name>
</gene>
<dbReference type="AlphaFoldDB" id="A0A072TT53"/>
<accession>A0A072TT53</accession>
<evidence type="ECO:0000313" key="2">
    <source>
        <dbReference type="EnsemblPlants" id="KEH20607"/>
    </source>
</evidence>
<evidence type="ECO:0000313" key="1">
    <source>
        <dbReference type="EMBL" id="KEH20607.1"/>
    </source>
</evidence>
<dbReference type="EnsemblPlants" id="KEH20607">
    <property type="protein sequence ID" value="KEH20607"/>
    <property type="gene ID" value="MTR_8g080740"/>
</dbReference>
<reference evidence="1 3" key="1">
    <citation type="journal article" date="2011" name="Nature">
        <title>The Medicago genome provides insight into the evolution of rhizobial symbioses.</title>
        <authorList>
            <person name="Young N.D."/>
            <person name="Debelle F."/>
            <person name="Oldroyd G.E."/>
            <person name="Geurts R."/>
            <person name="Cannon S.B."/>
            <person name="Udvardi M.K."/>
            <person name="Benedito V.A."/>
            <person name="Mayer K.F."/>
            <person name="Gouzy J."/>
            <person name="Schoof H."/>
            <person name="Van de Peer Y."/>
            <person name="Proost S."/>
            <person name="Cook D.R."/>
            <person name="Meyers B.C."/>
            <person name="Spannagl M."/>
            <person name="Cheung F."/>
            <person name="De Mita S."/>
            <person name="Krishnakumar V."/>
            <person name="Gundlach H."/>
            <person name="Zhou S."/>
            <person name="Mudge J."/>
            <person name="Bharti A.K."/>
            <person name="Murray J.D."/>
            <person name="Naoumkina M.A."/>
            <person name="Rosen B."/>
            <person name="Silverstein K.A."/>
            <person name="Tang H."/>
            <person name="Rombauts S."/>
            <person name="Zhao P.X."/>
            <person name="Zhou P."/>
            <person name="Barbe V."/>
            <person name="Bardou P."/>
            <person name="Bechner M."/>
            <person name="Bellec A."/>
            <person name="Berger A."/>
            <person name="Berges H."/>
            <person name="Bidwell S."/>
            <person name="Bisseling T."/>
            <person name="Choisne N."/>
            <person name="Couloux A."/>
            <person name="Denny R."/>
            <person name="Deshpande S."/>
            <person name="Dai X."/>
            <person name="Doyle J.J."/>
            <person name="Dudez A.M."/>
            <person name="Farmer A.D."/>
            <person name="Fouteau S."/>
            <person name="Franken C."/>
            <person name="Gibelin C."/>
            <person name="Gish J."/>
            <person name="Goldstein S."/>
            <person name="Gonzalez A.J."/>
            <person name="Green P.J."/>
            <person name="Hallab A."/>
            <person name="Hartog M."/>
            <person name="Hua A."/>
            <person name="Humphray S.J."/>
            <person name="Jeong D.H."/>
            <person name="Jing Y."/>
            <person name="Jocker A."/>
            <person name="Kenton S.M."/>
            <person name="Kim D.J."/>
            <person name="Klee K."/>
            <person name="Lai H."/>
            <person name="Lang C."/>
            <person name="Lin S."/>
            <person name="Macmil S.L."/>
            <person name="Magdelenat G."/>
            <person name="Matthews L."/>
            <person name="McCorrison J."/>
            <person name="Monaghan E.L."/>
            <person name="Mun J.H."/>
            <person name="Najar F.Z."/>
            <person name="Nicholson C."/>
            <person name="Noirot C."/>
            <person name="O'Bleness M."/>
            <person name="Paule C.R."/>
            <person name="Poulain J."/>
            <person name="Prion F."/>
            <person name="Qin B."/>
            <person name="Qu C."/>
            <person name="Retzel E.F."/>
            <person name="Riddle C."/>
            <person name="Sallet E."/>
            <person name="Samain S."/>
            <person name="Samson N."/>
            <person name="Sanders I."/>
            <person name="Saurat O."/>
            <person name="Scarpelli C."/>
            <person name="Schiex T."/>
            <person name="Segurens B."/>
            <person name="Severin A.J."/>
            <person name="Sherrier D.J."/>
            <person name="Shi R."/>
            <person name="Sims S."/>
            <person name="Singer S.R."/>
            <person name="Sinharoy S."/>
            <person name="Sterck L."/>
            <person name="Viollet A."/>
            <person name="Wang B.B."/>
            <person name="Wang K."/>
            <person name="Wang M."/>
            <person name="Wang X."/>
            <person name="Warfsmann J."/>
            <person name="Weissenbach J."/>
            <person name="White D.D."/>
            <person name="White J.D."/>
            <person name="Wiley G.B."/>
            <person name="Wincker P."/>
            <person name="Xing Y."/>
            <person name="Yang L."/>
            <person name="Yao Z."/>
            <person name="Ying F."/>
            <person name="Zhai J."/>
            <person name="Zhou L."/>
            <person name="Zuber A."/>
            <person name="Denarie J."/>
            <person name="Dixon R.A."/>
            <person name="May G.D."/>
            <person name="Schwartz D.C."/>
            <person name="Rogers J."/>
            <person name="Quetier F."/>
            <person name="Town C.D."/>
            <person name="Roe B.A."/>
        </authorList>
    </citation>
    <scope>NUCLEOTIDE SEQUENCE [LARGE SCALE GENOMIC DNA]</scope>
    <source>
        <strain evidence="1">A17</strain>
        <strain evidence="2 3">cv. Jemalong A17</strain>
    </source>
</reference>
<protein>
    <submittedName>
        <fullName evidence="1 2">Uncharacterized protein</fullName>
    </submittedName>
</protein>
<reference evidence="1 3" key="2">
    <citation type="journal article" date="2014" name="BMC Genomics">
        <title>An improved genome release (version Mt4.0) for the model legume Medicago truncatula.</title>
        <authorList>
            <person name="Tang H."/>
            <person name="Krishnakumar V."/>
            <person name="Bidwell S."/>
            <person name="Rosen B."/>
            <person name="Chan A."/>
            <person name="Zhou S."/>
            <person name="Gentzbittel L."/>
            <person name="Childs K.L."/>
            <person name="Yandell M."/>
            <person name="Gundlach H."/>
            <person name="Mayer K.F."/>
            <person name="Schwartz D.C."/>
            <person name="Town C.D."/>
        </authorList>
    </citation>
    <scope>GENOME REANNOTATION</scope>
    <source>
        <strain evidence="1">A17</strain>
        <strain evidence="2 3">cv. Jemalong A17</strain>
    </source>
</reference>
<dbReference type="EMBL" id="CM001224">
    <property type="protein sequence ID" value="KEH20607.1"/>
    <property type="molecule type" value="Genomic_DNA"/>
</dbReference>
<keyword evidence="3" id="KW-1185">Reference proteome</keyword>
<dbReference type="HOGENOM" id="CLU_2281662_0_0_1"/>
<organism evidence="1 3">
    <name type="scientific">Medicago truncatula</name>
    <name type="common">Barrel medic</name>
    <name type="synonym">Medicago tribuloides</name>
    <dbReference type="NCBI Taxonomy" id="3880"/>
    <lineage>
        <taxon>Eukaryota</taxon>
        <taxon>Viridiplantae</taxon>
        <taxon>Streptophyta</taxon>
        <taxon>Embryophyta</taxon>
        <taxon>Tracheophyta</taxon>
        <taxon>Spermatophyta</taxon>
        <taxon>Magnoliopsida</taxon>
        <taxon>eudicotyledons</taxon>
        <taxon>Gunneridae</taxon>
        <taxon>Pentapetalae</taxon>
        <taxon>rosids</taxon>
        <taxon>fabids</taxon>
        <taxon>Fabales</taxon>
        <taxon>Fabaceae</taxon>
        <taxon>Papilionoideae</taxon>
        <taxon>50 kb inversion clade</taxon>
        <taxon>NPAAA clade</taxon>
        <taxon>Hologalegina</taxon>
        <taxon>IRL clade</taxon>
        <taxon>Trifolieae</taxon>
        <taxon>Medicago</taxon>
    </lineage>
</organism>
<name>A0A072TT53_MEDTR</name>